<dbReference type="InterPro" id="IPR009739">
    <property type="entry name" value="LprI-like_N"/>
</dbReference>
<accession>A0A5D4THL4</accession>
<evidence type="ECO:0000313" key="4">
    <source>
        <dbReference type="EMBL" id="TYS74291.1"/>
    </source>
</evidence>
<feature type="region of interest" description="Disordered" evidence="1">
    <location>
        <begin position="26"/>
        <end position="105"/>
    </location>
</feature>
<feature type="compositionally biased region" description="Basic and acidic residues" evidence="1">
    <location>
        <begin position="76"/>
        <end position="102"/>
    </location>
</feature>
<proteinExistence type="predicted"/>
<dbReference type="PROSITE" id="PS51257">
    <property type="entry name" value="PROKAR_LIPOPROTEIN"/>
    <property type="match status" value="1"/>
</dbReference>
<name>A0A5D4THL4_9BACI</name>
<dbReference type="Gene3D" id="1.20.1270.180">
    <property type="match status" value="1"/>
</dbReference>
<comment type="caution">
    <text evidence="4">The sequence shown here is derived from an EMBL/GenBank/DDBJ whole genome shotgun (WGS) entry which is preliminary data.</text>
</comment>
<dbReference type="PANTHER" id="PTHR39176:SF1">
    <property type="entry name" value="PERIPLASMIC PROTEIN"/>
    <property type="match status" value="1"/>
</dbReference>
<gene>
    <name evidence="4" type="ORF">FZC75_00870</name>
</gene>
<dbReference type="AlphaFoldDB" id="A0A5D4THL4"/>
<feature type="domain" description="Lysozyme inhibitor LprI-like N-terminal" evidence="3">
    <location>
        <begin position="107"/>
        <end position="195"/>
    </location>
</feature>
<evidence type="ECO:0000313" key="5">
    <source>
        <dbReference type="Proteomes" id="UP000324517"/>
    </source>
</evidence>
<dbReference type="Pfam" id="PF07007">
    <property type="entry name" value="LprI"/>
    <property type="match status" value="1"/>
</dbReference>
<sequence length="201" mass="22885">MQKNKQLCTAIMTVGMLLMTACGSSSDEAGAIQNSNINSSNEVTAEKGNNNDNAETDINEKNESNEIEDTSTNEPAEEKEKESTSLKEKYRQELDDTKKEAEGLEATDSSTYALKKVENDRWELWDELLNEIYGVLEEQLSAEEMSQLREEQRNWIKFRDDSALEASLKFKGGTQEHLEYVAVLANLTEKRCYELVMDFMK</sequence>
<evidence type="ECO:0000259" key="3">
    <source>
        <dbReference type="Pfam" id="PF07007"/>
    </source>
</evidence>
<feature type="compositionally biased region" description="Acidic residues" evidence="1">
    <location>
        <begin position="65"/>
        <end position="75"/>
    </location>
</feature>
<dbReference type="EMBL" id="VTET01000001">
    <property type="protein sequence ID" value="TYS74291.1"/>
    <property type="molecule type" value="Genomic_DNA"/>
</dbReference>
<dbReference type="PANTHER" id="PTHR39176">
    <property type="entry name" value="PERIPLASMIC PROTEIN-RELATED"/>
    <property type="match status" value="1"/>
</dbReference>
<dbReference type="RefSeq" id="WP_148978116.1">
    <property type="nucleotide sequence ID" value="NZ_JBNILI010000001.1"/>
</dbReference>
<feature type="compositionally biased region" description="Polar residues" evidence="1">
    <location>
        <begin position="26"/>
        <end position="53"/>
    </location>
</feature>
<dbReference type="OrthoDB" id="2438161at2"/>
<reference evidence="4 5" key="1">
    <citation type="submission" date="2019-08" db="EMBL/GenBank/DDBJ databases">
        <title>Bacillus genomes from the desert of Cuatro Cienegas, Coahuila.</title>
        <authorList>
            <person name="Olmedo-Alvarez G."/>
        </authorList>
    </citation>
    <scope>NUCLEOTIDE SEQUENCE [LARGE SCALE GENOMIC DNA]</scope>
    <source>
        <strain evidence="4 5">CH98b_3T</strain>
    </source>
</reference>
<protein>
    <submittedName>
        <fullName evidence="4">DUF1311 domain-containing protein</fullName>
    </submittedName>
</protein>
<feature type="signal peptide" evidence="2">
    <location>
        <begin position="1"/>
        <end position="26"/>
    </location>
</feature>
<feature type="chain" id="PRO_5022862159" evidence="2">
    <location>
        <begin position="27"/>
        <end position="201"/>
    </location>
</feature>
<evidence type="ECO:0000256" key="1">
    <source>
        <dbReference type="SAM" id="MobiDB-lite"/>
    </source>
</evidence>
<keyword evidence="2" id="KW-0732">Signal</keyword>
<dbReference type="Proteomes" id="UP000324517">
    <property type="component" value="Unassembled WGS sequence"/>
</dbReference>
<organism evidence="4 5">
    <name type="scientific">Sutcliffiella horikoshii</name>
    <dbReference type="NCBI Taxonomy" id="79883"/>
    <lineage>
        <taxon>Bacteria</taxon>
        <taxon>Bacillati</taxon>
        <taxon>Bacillota</taxon>
        <taxon>Bacilli</taxon>
        <taxon>Bacillales</taxon>
        <taxon>Bacillaceae</taxon>
        <taxon>Sutcliffiella</taxon>
    </lineage>
</organism>
<evidence type="ECO:0000256" key="2">
    <source>
        <dbReference type="SAM" id="SignalP"/>
    </source>
</evidence>